<dbReference type="GO" id="GO:0005737">
    <property type="term" value="C:cytoplasm"/>
    <property type="evidence" value="ECO:0007669"/>
    <property type="project" value="UniProtKB-SubCell"/>
</dbReference>
<comment type="similarity">
    <text evidence="2">Belongs to the GrpE family.</text>
</comment>
<dbReference type="GO" id="GO:0006457">
    <property type="term" value="P:protein folding"/>
    <property type="evidence" value="ECO:0007669"/>
    <property type="project" value="InterPro"/>
</dbReference>
<dbReference type="InterPro" id="IPR009012">
    <property type="entry name" value="GrpE_head"/>
</dbReference>
<dbReference type="EMBL" id="CAEZVF010000117">
    <property type="protein sequence ID" value="CAB4624242.1"/>
    <property type="molecule type" value="Genomic_DNA"/>
</dbReference>
<dbReference type="GO" id="GO:0051087">
    <property type="term" value="F:protein-folding chaperone binding"/>
    <property type="evidence" value="ECO:0007669"/>
    <property type="project" value="InterPro"/>
</dbReference>
<sequence>MSSPDQPQDQPESVDPAVDPLDAEFAELQANLVNDADALTRDLAERTADLQRLQAEYANYRKRVDRDREASRDLAVAAVLTELLPVLDDIGRARTHGELEGGFKLVGESLEATVARLGLETFGEVGEAFDPMVHEAIAHSHSDEVTEATCVEVFQPGYRFRDKVVRPARVAVAEPE</sequence>
<comment type="subunit">
    <text evidence="3">Homodimer.</text>
</comment>
<feature type="coiled-coil region" evidence="7">
    <location>
        <begin position="36"/>
        <end position="70"/>
    </location>
</feature>
<accession>A0A6J6II95</accession>
<gene>
    <name evidence="9" type="ORF">UFOPK1446_00087</name>
    <name evidence="10" type="ORF">UFOPK1939_00803</name>
</gene>
<evidence type="ECO:0000256" key="4">
    <source>
        <dbReference type="ARBA" id="ARBA00022490"/>
    </source>
</evidence>
<dbReference type="HAMAP" id="MF_01151">
    <property type="entry name" value="GrpE"/>
    <property type="match status" value="1"/>
</dbReference>
<evidence type="ECO:0000256" key="6">
    <source>
        <dbReference type="ARBA" id="ARBA00023186"/>
    </source>
</evidence>
<evidence type="ECO:0000313" key="10">
    <source>
        <dbReference type="EMBL" id="CAB4624242.1"/>
    </source>
</evidence>
<dbReference type="GO" id="GO:0051082">
    <property type="term" value="F:unfolded protein binding"/>
    <property type="evidence" value="ECO:0007669"/>
    <property type="project" value="TreeGrafter"/>
</dbReference>
<keyword evidence="7" id="KW-0175">Coiled coil</keyword>
<dbReference type="Gene3D" id="2.30.22.10">
    <property type="entry name" value="Head domain of nucleotide exchange factor GrpE"/>
    <property type="match status" value="1"/>
</dbReference>
<proteinExistence type="inferred from homology"/>
<dbReference type="GO" id="GO:0000774">
    <property type="term" value="F:adenyl-nucleotide exchange factor activity"/>
    <property type="evidence" value="ECO:0007669"/>
    <property type="project" value="InterPro"/>
</dbReference>
<keyword evidence="4" id="KW-0963">Cytoplasm</keyword>
<evidence type="ECO:0000256" key="2">
    <source>
        <dbReference type="ARBA" id="ARBA00009054"/>
    </source>
</evidence>
<keyword evidence="6" id="KW-0143">Chaperone</keyword>
<evidence type="ECO:0000256" key="3">
    <source>
        <dbReference type="ARBA" id="ARBA00011738"/>
    </source>
</evidence>
<dbReference type="Gene3D" id="3.90.20.20">
    <property type="match status" value="1"/>
</dbReference>
<dbReference type="EMBL" id="CAEZSO010000008">
    <property type="protein sequence ID" value="CAB4535211.1"/>
    <property type="molecule type" value="Genomic_DNA"/>
</dbReference>
<reference evidence="10" key="1">
    <citation type="submission" date="2020-05" db="EMBL/GenBank/DDBJ databases">
        <authorList>
            <person name="Chiriac C."/>
            <person name="Salcher M."/>
            <person name="Ghai R."/>
            <person name="Kavagutti S V."/>
        </authorList>
    </citation>
    <scope>NUCLEOTIDE SEQUENCE</scope>
</reference>
<protein>
    <submittedName>
        <fullName evidence="10">Unannotated protein</fullName>
    </submittedName>
</protein>
<feature type="compositionally biased region" description="Polar residues" evidence="8">
    <location>
        <begin position="1"/>
        <end position="11"/>
    </location>
</feature>
<dbReference type="PRINTS" id="PR00773">
    <property type="entry name" value="GRPEPROTEIN"/>
</dbReference>
<organism evidence="10">
    <name type="scientific">freshwater metagenome</name>
    <dbReference type="NCBI Taxonomy" id="449393"/>
    <lineage>
        <taxon>unclassified sequences</taxon>
        <taxon>metagenomes</taxon>
        <taxon>ecological metagenomes</taxon>
    </lineage>
</organism>
<evidence type="ECO:0000256" key="8">
    <source>
        <dbReference type="SAM" id="MobiDB-lite"/>
    </source>
</evidence>
<keyword evidence="5" id="KW-0346">Stress response</keyword>
<comment type="subcellular location">
    <subcellularLocation>
        <location evidence="1">Cytoplasm</location>
    </subcellularLocation>
</comment>
<feature type="region of interest" description="Disordered" evidence="8">
    <location>
        <begin position="1"/>
        <end position="21"/>
    </location>
</feature>
<dbReference type="PANTHER" id="PTHR21237">
    <property type="entry name" value="GRPE PROTEIN"/>
    <property type="match status" value="1"/>
</dbReference>
<name>A0A6J6II95_9ZZZZ</name>
<dbReference type="AlphaFoldDB" id="A0A6J6II95"/>
<dbReference type="SUPFAM" id="SSF58014">
    <property type="entry name" value="Coiled-coil domain of nucleotide exchange factor GrpE"/>
    <property type="match status" value="1"/>
</dbReference>
<dbReference type="InterPro" id="IPR013805">
    <property type="entry name" value="GrpE_CC"/>
</dbReference>
<dbReference type="PROSITE" id="PS01071">
    <property type="entry name" value="GRPE"/>
    <property type="match status" value="1"/>
</dbReference>
<dbReference type="PANTHER" id="PTHR21237:SF23">
    <property type="entry name" value="GRPE PROTEIN HOMOLOG, MITOCHONDRIAL"/>
    <property type="match status" value="1"/>
</dbReference>
<dbReference type="Pfam" id="PF01025">
    <property type="entry name" value="GrpE"/>
    <property type="match status" value="1"/>
</dbReference>
<evidence type="ECO:0000256" key="7">
    <source>
        <dbReference type="SAM" id="Coils"/>
    </source>
</evidence>
<dbReference type="GO" id="GO:0042803">
    <property type="term" value="F:protein homodimerization activity"/>
    <property type="evidence" value="ECO:0007669"/>
    <property type="project" value="InterPro"/>
</dbReference>
<dbReference type="InterPro" id="IPR000740">
    <property type="entry name" value="GrpE"/>
</dbReference>
<evidence type="ECO:0000256" key="1">
    <source>
        <dbReference type="ARBA" id="ARBA00004496"/>
    </source>
</evidence>
<dbReference type="CDD" id="cd00446">
    <property type="entry name" value="GrpE"/>
    <property type="match status" value="1"/>
</dbReference>
<evidence type="ECO:0000256" key="5">
    <source>
        <dbReference type="ARBA" id="ARBA00023016"/>
    </source>
</evidence>
<dbReference type="FunFam" id="2.30.22.10:FF:000001">
    <property type="entry name" value="Protein GrpE"/>
    <property type="match status" value="1"/>
</dbReference>
<dbReference type="SUPFAM" id="SSF51064">
    <property type="entry name" value="Head domain of nucleotide exchange factor GrpE"/>
    <property type="match status" value="1"/>
</dbReference>
<evidence type="ECO:0000313" key="9">
    <source>
        <dbReference type="EMBL" id="CAB4535211.1"/>
    </source>
</evidence>